<dbReference type="AlphaFoldDB" id="A0A421D438"/>
<dbReference type="Proteomes" id="UP000215289">
    <property type="component" value="Unassembled WGS sequence"/>
</dbReference>
<accession>A0A421D438</accession>
<evidence type="ECO:0000256" key="1">
    <source>
        <dbReference type="SAM" id="Phobius"/>
    </source>
</evidence>
<organism evidence="2 3">
    <name type="scientific">Aspergillus turcosus</name>
    <dbReference type="NCBI Taxonomy" id="1245748"/>
    <lineage>
        <taxon>Eukaryota</taxon>
        <taxon>Fungi</taxon>
        <taxon>Dikarya</taxon>
        <taxon>Ascomycota</taxon>
        <taxon>Pezizomycotina</taxon>
        <taxon>Eurotiomycetes</taxon>
        <taxon>Eurotiomycetidae</taxon>
        <taxon>Eurotiales</taxon>
        <taxon>Aspergillaceae</taxon>
        <taxon>Aspergillus</taxon>
        <taxon>Aspergillus subgen. Fumigati</taxon>
    </lineage>
</organism>
<keyword evidence="1" id="KW-0812">Transmembrane</keyword>
<dbReference type="OrthoDB" id="4424523at2759"/>
<proteinExistence type="predicted"/>
<protein>
    <submittedName>
        <fullName evidence="2">Uncharacterized protein</fullName>
    </submittedName>
</protein>
<keyword evidence="1" id="KW-0472">Membrane</keyword>
<evidence type="ECO:0000313" key="3">
    <source>
        <dbReference type="Proteomes" id="UP000215289"/>
    </source>
</evidence>
<evidence type="ECO:0000313" key="2">
    <source>
        <dbReference type="EMBL" id="RLL96883.1"/>
    </source>
</evidence>
<feature type="transmembrane region" description="Helical" evidence="1">
    <location>
        <begin position="367"/>
        <end position="388"/>
    </location>
</feature>
<sequence>MEIDRPSLEVCDVLKEPAMTLLTSFAASLASRFHQYESTFPFEEPRTNPKRRSNEIASLDLYLSLFDLKPDVTWGFNIYRCSYGNDKAWQRMLQLIDKNVRQSLEIEDAMDLYPRHKPVIVEDKENLEGATSHDVRDHFIAWVAEELPRVVSRPERFFAEEESNEAGLRREWTLGTRYNFCLFVDDICMESLDEMKLPVVKLLWGQWGPLQPHERNYAVHPEYEDGETDEDDEDVGWMYMSVIDYMGHYIRLNEYDWCGARMSTTVPGCVRRDTTAARFRRRTAAGDDEYLWREHFDYADQHLYTRRLNNRQILTYVDSTVSTQVTAYAVTATTIQIRFQAVESTFVPVPTDPLRLPRGYLLTREKVGIGTGVMVAVGLLTMMTLGFLRRIPGWTWGFFHRILSWTVDSLQTRVGMGRHVGSGFGYSGGEMAFRSEHIWTRTVK</sequence>
<keyword evidence="3" id="KW-1185">Reference proteome</keyword>
<keyword evidence="1" id="KW-1133">Transmembrane helix</keyword>
<gene>
    <name evidence="2" type="ORF">CFD26_106482</name>
</gene>
<dbReference type="STRING" id="1245748.A0A421D438"/>
<reference evidence="2 3" key="1">
    <citation type="submission" date="2018-08" db="EMBL/GenBank/DDBJ databases">
        <title>Draft genome sequences of two Aspergillus turcosus clinical strains isolated from bronchoalveolar lavage fluid: one azole-susceptible and the other azole-resistant.</title>
        <authorList>
            <person name="Parent-Michaud M."/>
            <person name="Dufresne P.J."/>
            <person name="Fournier E."/>
            <person name="Martineau C."/>
            <person name="Moreira S."/>
            <person name="Perkins V."/>
            <person name="De Repentigny L."/>
            <person name="Dufresne S.F."/>
        </authorList>
    </citation>
    <scope>NUCLEOTIDE SEQUENCE [LARGE SCALE GENOMIC DNA]</scope>
    <source>
        <strain evidence="2">HMR AF 1038</strain>
    </source>
</reference>
<dbReference type="EMBL" id="NIDN02000096">
    <property type="protein sequence ID" value="RLL96883.1"/>
    <property type="molecule type" value="Genomic_DNA"/>
</dbReference>
<name>A0A421D438_9EURO</name>
<comment type="caution">
    <text evidence="2">The sequence shown here is derived from an EMBL/GenBank/DDBJ whole genome shotgun (WGS) entry which is preliminary data.</text>
</comment>